<evidence type="ECO:0000256" key="4">
    <source>
        <dbReference type="SAM" id="MobiDB-lite"/>
    </source>
</evidence>
<dbReference type="Gene3D" id="3.30.530.20">
    <property type="match status" value="1"/>
</dbReference>
<keyword evidence="7" id="KW-1185">Reference proteome</keyword>
<dbReference type="Pfam" id="PF00620">
    <property type="entry name" value="RhoGAP"/>
    <property type="match status" value="1"/>
</dbReference>
<dbReference type="Gene3D" id="1.10.555.10">
    <property type="entry name" value="Rho GTPase activation protein"/>
    <property type="match status" value="1"/>
</dbReference>
<dbReference type="InterPro" id="IPR001660">
    <property type="entry name" value="SAM"/>
</dbReference>
<dbReference type="InterPro" id="IPR000198">
    <property type="entry name" value="RhoGAP_dom"/>
</dbReference>
<dbReference type="InterPro" id="IPR013761">
    <property type="entry name" value="SAM/pointed_sf"/>
</dbReference>
<reference evidence="6 7" key="1">
    <citation type="submission" date="2024-04" db="EMBL/GenBank/DDBJ databases">
        <authorList>
            <person name="Waldvogel A.-M."/>
            <person name="Schoenle A."/>
        </authorList>
    </citation>
    <scope>NUCLEOTIDE SEQUENCE [LARGE SCALE GENOMIC DNA]</scope>
</reference>
<dbReference type="PROSITE" id="PS50238">
    <property type="entry name" value="RHOGAP"/>
    <property type="match status" value="1"/>
</dbReference>
<dbReference type="SMART" id="SM00324">
    <property type="entry name" value="RhoGAP"/>
    <property type="match status" value="1"/>
</dbReference>
<dbReference type="SUPFAM" id="SSF48350">
    <property type="entry name" value="GTPase activation domain, GAP"/>
    <property type="match status" value="1"/>
</dbReference>
<sequence>MVVLFAEIEAREACDWLKAAGFPQYAQLFRDGKFPIDLQWAKQDHAFLDSDAVDSLCRRLKTLNKSAELRLELRRSKRRQVESDDEDFCALSPIWSYDRTSRKWNRDKSCTDCNMAFTFSSYHSISYSSCSSDSDAQDHTSAPAWGISPSLSPRITAPSPGTRSSGCPSPGSSGVSLDGSLERSRRKNGTSLLRKIDKLKLRRTLGGFGRSLGSSVEEDDTLQCTDSPQSPNSPASSCPSSPQTSSQSETSSRSHSQSESSSLVSTPSPVTRVRSNSKRGISFETSNNQKDQQDYPIQNNVHSGSGLGILLGHKGGTLPNLRDRILDQDSVNWRTGSFHGYQRRCGSRRRNGTSSLSSTNEKAQSCDVLVTEPRLSIYDNVQPVMESECTEAFGRLGSDDVFSALDRVLERISDLQQLVSSWTQDLSEDQDCLQIQTSVDQDCLQIQTSVDQDCLQIQTSVDQDCLQIQTSVDQDCLQIQTSVDQDCLQIQTSVDQDCLQIQTSVDQDCLQIQTSVDQDCLQIQTSVDQDCLQIQTSVDQDCLQIQTSVDQDCLQIQTSVDQDCLQIHSSKDEGHSSDDQDCTQIQNSDSTELIHETFMNQGQGEDPRSEGGRADRTSSEDGPMSCCTSSASVQTLSWCSLALLQKLALLRLTALMDKYSPSSRQGWSWTVPKPQRKCKGTEVKGSRVFGVPLLVNMQQTGEPLPPSVLRAMVYLRNECLDQMGLFRKSGLKSRIQALREQLESGPDQLSFSGLCAFDVADLIKQYLRDLPEPLLSSKLNHTFLDIYQYFPQEVQLDAVQSAILLLPDEQREALRTLLFFLCDVVSSSQENHMTHTNMAVCLAPSLFHLSAGRTDTRRNRLAGVCVSRPGQRKSSLGPEQKELSENLAATQGLAHMISEAHTLFQLPGYWTGPTSTCSESDEGLRSNSSSFYGDEAEGEGLNECQLKLQMNTETLLKLSRDQEQVWTSFTTPDGLQLDYRKCPDLSSLPLWRARLELDVPPAVVLRRILSERAQFDPRLQRASSLSPLGPHSDLHQYHIQSQGHELRSIAPTVYSLLRSWQPDSSCGPLYVSSVSVPQQDVPETVRVHCCMYLLEPQGDKKTTLTHLCSTEYRGRSMEWHVKVSGHLLANELLSIRDSFEQ</sequence>
<feature type="compositionally biased region" description="Polar residues" evidence="4">
    <location>
        <begin position="283"/>
        <end position="300"/>
    </location>
</feature>
<keyword evidence="3" id="KW-0597">Phosphoprotein</keyword>
<dbReference type="Pfam" id="PF01852">
    <property type="entry name" value="START"/>
    <property type="match status" value="1"/>
</dbReference>
<feature type="compositionally biased region" description="Basic and acidic residues" evidence="4">
    <location>
        <begin position="605"/>
        <end position="619"/>
    </location>
</feature>
<dbReference type="InterPro" id="IPR002913">
    <property type="entry name" value="START_lipid-bd_dom"/>
</dbReference>
<accession>A0AAV2J965</accession>
<dbReference type="GO" id="GO:0035023">
    <property type="term" value="P:regulation of Rho protein signal transduction"/>
    <property type="evidence" value="ECO:0007669"/>
    <property type="project" value="TreeGrafter"/>
</dbReference>
<dbReference type="Pfam" id="PF07647">
    <property type="entry name" value="SAM_2"/>
    <property type="match status" value="1"/>
</dbReference>
<dbReference type="Pfam" id="PF15083">
    <property type="entry name" value="Colipase-like"/>
    <property type="match status" value="1"/>
</dbReference>
<dbReference type="Proteomes" id="UP001497482">
    <property type="component" value="Chromosome 11"/>
</dbReference>
<keyword evidence="2" id="KW-0343">GTPase activation</keyword>
<dbReference type="GO" id="GO:0030036">
    <property type="term" value="P:actin cytoskeleton organization"/>
    <property type="evidence" value="ECO:0007669"/>
    <property type="project" value="TreeGrafter"/>
</dbReference>
<evidence type="ECO:0000259" key="5">
    <source>
        <dbReference type="PROSITE" id="PS50238"/>
    </source>
</evidence>
<dbReference type="GO" id="GO:0007165">
    <property type="term" value="P:signal transduction"/>
    <property type="evidence" value="ECO:0007669"/>
    <property type="project" value="InterPro"/>
</dbReference>
<dbReference type="SUPFAM" id="SSF55961">
    <property type="entry name" value="Bet v1-like"/>
    <property type="match status" value="1"/>
</dbReference>
<name>A0AAV2J965_KNICA</name>
<evidence type="ECO:0000256" key="1">
    <source>
        <dbReference type="ARBA" id="ARBA00004170"/>
    </source>
</evidence>
<dbReference type="GO" id="GO:0016020">
    <property type="term" value="C:membrane"/>
    <property type="evidence" value="ECO:0007669"/>
    <property type="project" value="UniProtKB-SubCell"/>
</dbReference>
<comment type="subcellular location">
    <subcellularLocation>
        <location evidence="1">Membrane</location>
        <topology evidence="1">Peripheral membrane protein</topology>
    </subcellularLocation>
</comment>
<gene>
    <name evidence="6" type="ORF">KC01_LOCUS5296</name>
</gene>
<dbReference type="PANTHER" id="PTHR12659">
    <property type="entry name" value="RHO-TYPE GTPASE ACTIVATING PROTEIN"/>
    <property type="match status" value="1"/>
</dbReference>
<proteinExistence type="predicted"/>
<dbReference type="GO" id="GO:0005096">
    <property type="term" value="F:GTPase activator activity"/>
    <property type="evidence" value="ECO:0007669"/>
    <property type="project" value="UniProtKB-KW"/>
</dbReference>
<protein>
    <recommendedName>
        <fullName evidence="5">Rho-GAP domain-containing protein</fullName>
    </recommendedName>
</protein>
<dbReference type="Gene3D" id="1.10.287.2070">
    <property type="match status" value="1"/>
</dbReference>
<feature type="region of interest" description="Disordered" evidence="4">
    <location>
        <begin position="207"/>
        <end position="300"/>
    </location>
</feature>
<dbReference type="SUPFAM" id="SSF47769">
    <property type="entry name" value="SAM/Pointed domain"/>
    <property type="match status" value="1"/>
</dbReference>
<dbReference type="InterPro" id="IPR008936">
    <property type="entry name" value="Rho_GTPase_activation_prot"/>
</dbReference>
<feature type="region of interest" description="Disordered" evidence="4">
    <location>
        <begin position="138"/>
        <end position="189"/>
    </location>
</feature>
<dbReference type="AlphaFoldDB" id="A0AAV2J965"/>
<dbReference type="EMBL" id="OZ035833">
    <property type="protein sequence ID" value="CAL1573378.1"/>
    <property type="molecule type" value="Genomic_DNA"/>
</dbReference>
<evidence type="ECO:0000256" key="2">
    <source>
        <dbReference type="ARBA" id="ARBA00022468"/>
    </source>
</evidence>
<feature type="region of interest" description="Disordered" evidence="4">
    <location>
        <begin position="599"/>
        <end position="625"/>
    </location>
</feature>
<organism evidence="6 7">
    <name type="scientific">Knipowitschia caucasica</name>
    <name type="common">Caucasian dwarf goby</name>
    <name type="synonym">Pomatoschistus caucasicus</name>
    <dbReference type="NCBI Taxonomy" id="637954"/>
    <lineage>
        <taxon>Eukaryota</taxon>
        <taxon>Metazoa</taxon>
        <taxon>Chordata</taxon>
        <taxon>Craniata</taxon>
        <taxon>Vertebrata</taxon>
        <taxon>Euteleostomi</taxon>
        <taxon>Actinopterygii</taxon>
        <taxon>Neopterygii</taxon>
        <taxon>Teleostei</taxon>
        <taxon>Neoteleostei</taxon>
        <taxon>Acanthomorphata</taxon>
        <taxon>Gobiaria</taxon>
        <taxon>Gobiiformes</taxon>
        <taxon>Gobioidei</taxon>
        <taxon>Gobiidae</taxon>
        <taxon>Gobiinae</taxon>
        <taxon>Knipowitschia</taxon>
    </lineage>
</organism>
<evidence type="ECO:0000313" key="6">
    <source>
        <dbReference type="EMBL" id="CAL1573378.1"/>
    </source>
</evidence>
<dbReference type="InterPro" id="IPR023393">
    <property type="entry name" value="START-like_dom_sf"/>
</dbReference>
<feature type="compositionally biased region" description="Low complexity" evidence="4">
    <location>
        <begin position="158"/>
        <end position="176"/>
    </location>
</feature>
<dbReference type="GO" id="GO:0008289">
    <property type="term" value="F:lipid binding"/>
    <property type="evidence" value="ECO:0007669"/>
    <property type="project" value="InterPro"/>
</dbReference>
<evidence type="ECO:0000313" key="7">
    <source>
        <dbReference type="Proteomes" id="UP001497482"/>
    </source>
</evidence>
<feature type="domain" description="Rho-GAP" evidence="5">
    <location>
        <begin position="691"/>
        <end position="904"/>
    </location>
</feature>
<dbReference type="PANTHER" id="PTHR12659:SF4">
    <property type="entry name" value="RHO-GAP DOMAIN-CONTAINING PROTEIN"/>
    <property type="match status" value="1"/>
</dbReference>
<feature type="compositionally biased region" description="Low complexity" evidence="4">
    <location>
        <begin position="227"/>
        <end position="269"/>
    </location>
</feature>
<evidence type="ECO:0000256" key="3">
    <source>
        <dbReference type="ARBA" id="ARBA00022553"/>
    </source>
</evidence>